<keyword evidence="2" id="KW-1185">Reference proteome</keyword>
<name>A0A8K0K6L9_LADFU</name>
<reference evidence="1" key="2">
    <citation type="submission" date="2017-10" db="EMBL/GenBank/DDBJ databases">
        <title>Ladona fulva Genome sequencing and assembly.</title>
        <authorList>
            <person name="Murali S."/>
            <person name="Richards S."/>
            <person name="Bandaranaike D."/>
            <person name="Bellair M."/>
            <person name="Blankenburg K."/>
            <person name="Chao H."/>
            <person name="Dinh H."/>
            <person name="Doddapaneni H."/>
            <person name="Dugan-Rocha S."/>
            <person name="Elkadiri S."/>
            <person name="Gnanaolivu R."/>
            <person name="Hernandez B."/>
            <person name="Skinner E."/>
            <person name="Javaid M."/>
            <person name="Lee S."/>
            <person name="Li M."/>
            <person name="Ming W."/>
            <person name="Munidasa M."/>
            <person name="Muniz J."/>
            <person name="Nguyen L."/>
            <person name="Hughes D."/>
            <person name="Osuji N."/>
            <person name="Pu L.-L."/>
            <person name="Puazo M."/>
            <person name="Qu C."/>
            <person name="Quiroz J."/>
            <person name="Raj R."/>
            <person name="Weissenberger G."/>
            <person name="Xin Y."/>
            <person name="Zou X."/>
            <person name="Han Y."/>
            <person name="Worley K."/>
            <person name="Muzny D."/>
            <person name="Gibbs R."/>
        </authorList>
    </citation>
    <scope>NUCLEOTIDE SEQUENCE</scope>
    <source>
        <strain evidence="1">Sampled in the wild</strain>
    </source>
</reference>
<evidence type="ECO:0000313" key="1">
    <source>
        <dbReference type="EMBL" id="KAG8229374.1"/>
    </source>
</evidence>
<dbReference type="EMBL" id="KZ308428">
    <property type="protein sequence ID" value="KAG8229374.1"/>
    <property type="molecule type" value="Genomic_DNA"/>
</dbReference>
<sequence length="143" mass="16411">MSKIKKLVRSPNLPLQQLSKRIIERKTNDNESLKIKSSKIRDYIHLGSDFNSCFLIIDMNVVGRVPIEQWGSVSSTHSTASLLWIVEVKHLKANSLINFIRLSQGTLTLSMRLRVAFSYFLLPVPFIDLIHHRRTPSNLKEEG</sequence>
<proteinExistence type="predicted"/>
<comment type="caution">
    <text evidence="1">The sequence shown here is derived from an EMBL/GenBank/DDBJ whole genome shotgun (WGS) entry which is preliminary data.</text>
</comment>
<dbReference type="Proteomes" id="UP000792457">
    <property type="component" value="Unassembled WGS sequence"/>
</dbReference>
<accession>A0A8K0K6L9</accession>
<gene>
    <name evidence="1" type="ORF">J437_LFUL000895</name>
</gene>
<organism evidence="1 2">
    <name type="scientific">Ladona fulva</name>
    <name type="common">Scarce chaser dragonfly</name>
    <name type="synonym">Libellula fulva</name>
    <dbReference type="NCBI Taxonomy" id="123851"/>
    <lineage>
        <taxon>Eukaryota</taxon>
        <taxon>Metazoa</taxon>
        <taxon>Ecdysozoa</taxon>
        <taxon>Arthropoda</taxon>
        <taxon>Hexapoda</taxon>
        <taxon>Insecta</taxon>
        <taxon>Pterygota</taxon>
        <taxon>Palaeoptera</taxon>
        <taxon>Odonata</taxon>
        <taxon>Epiprocta</taxon>
        <taxon>Anisoptera</taxon>
        <taxon>Libelluloidea</taxon>
        <taxon>Libellulidae</taxon>
        <taxon>Ladona</taxon>
    </lineage>
</organism>
<evidence type="ECO:0000313" key="2">
    <source>
        <dbReference type="Proteomes" id="UP000792457"/>
    </source>
</evidence>
<dbReference type="AlphaFoldDB" id="A0A8K0K6L9"/>
<reference evidence="1" key="1">
    <citation type="submission" date="2013-04" db="EMBL/GenBank/DDBJ databases">
        <authorList>
            <person name="Qu J."/>
            <person name="Murali S.C."/>
            <person name="Bandaranaike D."/>
            <person name="Bellair M."/>
            <person name="Blankenburg K."/>
            <person name="Chao H."/>
            <person name="Dinh H."/>
            <person name="Doddapaneni H."/>
            <person name="Downs B."/>
            <person name="Dugan-Rocha S."/>
            <person name="Elkadiri S."/>
            <person name="Gnanaolivu R.D."/>
            <person name="Hernandez B."/>
            <person name="Javaid M."/>
            <person name="Jayaseelan J.C."/>
            <person name="Lee S."/>
            <person name="Li M."/>
            <person name="Ming W."/>
            <person name="Munidasa M."/>
            <person name="Muniz J."/>
            <person name="Nguyen L."/>
            <person name="Ongeri F."/>
            <person name="Osuji N."/>
            <person name="Pu L.-L."/>
            <person name="Puazo M."/>
            <person name="Qu C."/>
            <person name="Quiroz J."/>
            <person name="Raj R."/>
            <person name="Weissenberger G."/>
            <person name="Xin Y."/>
            <person name="Zou X."/>
            <person name="Han Y."/>
            <person name="Richards S."/>
            <person name="Worley K."/>
            <person name="Muzny D."/>
            <person name="Gibbs R."/>
        </authorList>
    </citation>
    <scope>NUCLEOTIDE SEQUENCE</scope>
    <source>
        <strain evidence="1">Sampled in the wild</strain>
    </source>
</reference>
<protein>
    <submittedName>
        <fullName evidence="1">Uncharacterized protein</fullName>
    </submittedName>
</protein>